<dbReference type="PANTHER" id="PTHR47723">
    <property type="entry name" value="OS05G0353850 PROTEIN"/>
    <property type="match status" value="1"/>
</dbReference>
<evidence type="ECO:0000313" key="2">
    <source>
        <dbReference type="EMBL" id="KAK9034799.1"/>
    </source>
</evidence>
<reference evidence="2 3" key="1">
    <citation type="journal article" date="2024" name="G3 (Bethesda)">
        <title>Genome assembly of Hibiscus sabdariffa L. provides insights into metabolisms of medicinal natural products.</title>
        <authorList>
            <person name="Kim T."/>
        </authorList>
    </citation>
    <scope>NUCLEOTIDE SEQUENCE [LARGE SCALE GENOMIC DNA]</scope>
    <source>
        <strain evidence="2">TK-2024</strain>
        <tissue evidence="2">Old leaves</tissue>
    </source>
</reference>
<protein>
    <recommendedName>
        <fullName evidence="1">RNase H type-1 domain-containing protein</fullName>
    </recommendedName>
</protein>
<dbReference type="InterPro" id="IPR002156">
    <property type="entry name" value="RNaseH_domain"/>
</dbReference>
<evidence type="ECO:0000259" key="1">
    <source>
        <dbReference type="Pfam" id="PF13456"/>
    </source>
</evidence>
<dbReference type="EMBL" id="JBBPBN010000006">
    <property type="protein sequence ID" value="KAK9034799.1"/>
    <property type="molecule type" value="Genomic_DNA"/>
</dbReference>
<sequence>MCGGARSIPLHHPPHTRSLVWSYPPPRTIKINFDASFIPATSSSSIGVVAHDSFGLVLDACALMLSGAHSVETTKSYAFTRGIVMDLVNNWRNVIIEGDSISVVKILRSDATDNSIVDVHLVAS</sequence>
<organism evidence="2 3">
    <name type="scientific">Hibiscus sabdariffa</name>
    <name type="common">roselle</name>
    <dbReference type="NCBI Taxonomy" id="183260"/>
    <lineage>
        <taxon>Eukaryota</taxon>
        <taxon>Viridiplantae</taxon>
        <taxon>Streptophyta</taxon>
        <taxon>Embryophyta</taxon>
        <taxon>Tracheophyta</taxon>
        <taxon>Spermatophyta</taxon>
        <taxon>Magnoliopsida</taxon>
        <taxon>eudicotyledons</taxon>
        <taxon>Gunneridae</taxon>
        <taxon>Pentapetalae</taxon>
        <taxon>rosids</taxon>
        <taxon>malvids</taxon>
        <taxon>Malvales</taxon>
        <taxon>Malvaceae</taxon>
        <taxon>Malvoideae</taxon>
        <taxon>Hibiscus</taxon>
    </lineage>
</organism>
<proteinExistence type="predicted"/>
<name>A0ABR2TBH4_9ROSI</name>
<accession>A0ABR2TBH4</accession>
<dbReference type="Proteomes" id="UP001396334">
    <property type="component" value="Unassembled WGS sequence"/>
</dbReference>
<comment type="caution">
    <text evidence="2">The sequence shown here is derived from an EMBL/GenBank/DDBJ whole genome shotgun (WGS) entry which is preliminary data.</text>
</comment>
<dbReference type="Pfam" id="PF13456">
    <property type="entry name" value="RVT_3"/>
    <property type="match status" value="1"/>
</dbReference>
<feature type="domain" description="RNase H type-1" evidence="1">
    <location>
        <begin position="32"/>
        <end position="116"/>
    </location>
</feature>
<dbReference type="PANTHER" id="PTHR47723:SF19">
    <property type="entry name" value="POLYNUCLEOTIDYL TRANSFERASE, RIBONUCLEASE H-LIKE SUPERFAMILY PROTEIN"/>
    <property type="match status" value="1"/>
</dbReference>
<keyword evidence="3" id="KW-1185">Reference proteome</keyword>
<dbReference type="InterPro" id="IPR053151">
    <property type="entry name" value="RNase_H-like"/>
</dbReference>
<evidence type="ECO:0000313" key="3">
    <source>
        <dbReference type="Proteomes" id="UP001396334"/>
    </source>
</evidence>
<gene>
    <name evidence="2" type="ORF">V6N11_076856</name>
</gene>